<dbReference type="SMART" id="SM00980">
    <property type="entry name" value="THAP"/>
    <property type="match status" value="1"/>
</dbReference>
<dbReference type="InterPro" id="IPR038441">
    <property type="entry name" value="THAP_Znf_sf"/>
</dbReference>
<keyword evidence="2" id="KW-0479">Metal-binding</keyword>
<dbReference type="InterPro" id="IPR027806">
    <property type="entry name" value="HARBI1_dom"/>
</dbReference>
<dbReference type="AlphaFoldDB" id="A0A6G0X805"/>
<evidence type="ECO:0000256" key="6">
    <source>
        <dbReference type="PROSITE-ProRule" id="PRU00309"/>
    </source>
</evidence>
<keyword evidence="4" id="KW-0862">Zinc</keyword>
<dbReference type="InterPro" id="IPR006612">
    <property type="entry name" value="THAP_Znf"/>
</dbReference>
<keyword evidence="10" id="KW-1185">Reference proteome</keyword>
<dbReference type="Pfam" id="PF05485">
    <property type="entry name" value="THAP"/>
    <property type="match status" value="1"/>
</dbReference>
<sequence length="445" mass="50842">MKNKSVSFHGFPKEKEWNVAWLNKNGVTEYIDKRRAWAINLRMDKSTLKKRLRVCSKHFNDEDYHKSVPGITKITRRLLKTAVPTQNLPKSSLHKNSPIKRLSPKKRSPVKKKLMENQLIELFNVGEPVDISEEVDQLDHCIHHNDIADLTVVELETKITTQDFGTQVNSGDIITPFISLLDSDKKLNTMTGIPTIDILNKLVELFKKENSDIRTHHLILFNSISVSSCRSIYLTTVPILHAIFDNLIFWPRKAEIMANIPYCFKNFVNVRVILDCTEVPVQKPKCLSCRIKLYSLYKSGFTLKFMIGVSPAGFITFVSNSYGGRASDNIIFKQSNLIQLLDRYDAIMVDRGFLIDDECNEKGVTLIRPPFLKGKHQFSKSEALLTKDIAAARVHIERVNQRIKTFKIFQNKFGWGHAHLAHAIMVIICGISNLSSPIFSSDKFI</sequence>
<keyword evidence="5 6" id="KW-0238">DNA-binding</keyword>
<feature type="domain" description="THAP-type" evidence="8">
    <location>
        <begin position="1"/>
        <end position="87"/>
    </location>
</feature>
<name>A0A6G0X805_APHCR</name>
<evidence type="ECO:0000256" key="5">
    <source>
        <dbReference type="ARBA" id="ARBA00023125"/>
    </source>
</evidence>
<dbReference type="PANTHER" id="PTHR23080">
    <property type="entry name" value="THAP DOMAIN PROTEIN"/>
    <property type="match status" value="1"/>
</dbReference>
<evidence type="ECO:0000313" key="10">
    <source>
        <dbReference type="Proteomes" id="UP000478052"/>
    </source>
</evidence>
<evidence type="ECO:0000256" key="2">
    <source>
        <dbReference type="ARBA" id="ARBA00022723"/>
    </source>
</evidence>
<evidence type="ECO:0000256" key="1">
    <source>
        <dbReference type="ARBA" id="ARBA00001968"/>
    </source>
</evidence>
<dbReference type="PANTHER" id="PTHR23080:SF141">
    <property type="entry name" value="TRANSPOSASE HELIX-TURN-HELIX DOMAIN-CONTAINING PROTEIN"/>
    <property type="match status" value="1"/>
</dbReference>
<evidence type="ECO:0000256" key="7">
    <source>
        <dbReference type="SAM" id="MobiDB-lite"/>
    </source>
</evidence>
<reference evidence="9 10" key="1">
    <citation type="submission" date="2019-08" db="EMBL/GenBank/DDBJ databases">
        <title>Whole genome of Aphis craccivora.</title>
        <authorList>
            <person name="Voronova N.V."/>
            <person name="Shulinski R.S."/>
            <person name="Bandarenka Y.V."/>
            <person name="Zhorov D.G."/>
            <person name="Warner D."/>
        </authorList>
    </citation>
    <scope>NUCLEOTIDE SEQUENCE [LARGE SCALE GENOMIC DNA]</scope>
    <source>
        <strain evidence="9">180601</strain>
        <tissue evidence="9">Whole Body</tissue>
    </source>
</reference>
<evidence type="ECO:0000313" key="9">
    <source>
        <dbReference type="EMBL" id="KAF0736155.1"/>
    </source>
</evidence>
<accession>A0A6G0X805</accession>
<comment type="caution">
    <text evidence="9">The sequence shown here is derived from an EMBL/GenBank/DDBJ whole genome shotgun (WGS) entry which is preliminary data.</text>
</comment>
<dbReference type="SUPFAM" id="SSF57716">
    <property type="entry name" value="Glucocorticoid receptor-like (DNA-binding domain)"/>
    <property type="match status" value="1"/>
</dbReference>
<evidence type="ECO:0000259" key="8">
    <source>
        <dbReference type="PROSITE" id="PS50950"/>
    </source>
</evidence>
<dbReference type="GO" id="GO:0008270">
    <property type="term" value="F:zinc ion binding"/>
    <property type="evidence" value="ECO:0007669"/>
    <property type="project" value="UniProtKB-KW"/>
</dbReference>
<dbReference type="PROSITE" id="PS50950">
    <property type="entry name" value="ZF_THAP"/>
    <property type="match status" value="1"/>
</dbReference>
<organism evidence="9 10">
    <name type="scientific">Aphis craccivora</name>
    <name type="common">Cowpea aphid</name>
    <dbReference type="NCBI Taxonomy" id="307492"/>
    <lineage>
        <taxon>Eukaryota</taxon>
        <taxon>Metazoa</taxon>
        <taxon>Ecdysozoa</taxon>
        <taxon>Arthropoda</taxon>
        <taxon>Hexapoda</taxon>
        <taxon>Insecta</taxon>
        <taxon>Pterygota</taxon>
        <taxon>Neoptera</taxon>
        <taxon>Paraneoptera</taxon>
        <taxon>Hemiptera</taxon>
        <taxon>Sternorrhyncha</taxon>
        <taxon>Aphidomorpha</taxon>
        <taxon>Aphidoidea</taxon>
        <taxon>Aphididae</taxon>
        <taxon>Aphidini</taxon>
        <taxon>Aphis</taxon>
        <taxon>Aphis</taxon>
    </lineage>
</organism>
<feature type="region of interest" description="Disordered" evidence="7">
    <location>
        <begin position="85"/>
        <end position="108"/>
    </location>
</feature>
<dbReference type="OrthoDB" id="6621166at2759"/>
<dbReference type="SMART" id="SM00692">
    <property type="entry name" value="DM3"/>
    <property type="match status" value="1"/>
</dbReference>
<evidence type="ECO:0000256" key="4">
    <source>
        <dbReference type="ARBA" id="ARBA00022833"/>
    </source>
</evidence>
<dbReference type="Pfam" id="PF13359">
    <property type="entry name" value="DDE_Tnp_4"/>
    <property type="match status" value="1"/>
</dbReference>
<gene>
    <name evidence="9" type="ORF">FWK35_00025057</name>
</gene>
<keyword evidence="3 6" id="KW-0863">Zinc-finger</keyword>
<proteinExistence type="predicted"/>
<comment type="cofactor">
    <cofactor evidence="1">
        <name>a divalent metal cation</name>
        <dbReference type="ChEBI" id="CHEBI:60240"/>
    </cofactor>
</comment>
<dbReference type="GO" id="GO:0003677">
    <property type="term" value="F:DNA binding"/>
    <property type="evidence" value="ECO:0007669"/>
    <property type="project" value="UniProtKB-UniRule"/>
</dbReference>
<dbReference type="EMBL" id="VUJU01008049">
    <property type="protein sequence ID" value="KAF0736155.1"/>
    <property type="molecule type" value="Genomic_DNA"/>
</dbReference>
<protein>
    <submittedName>
        <fullName evidence="9">THAP-type domain-containing protein</fullName>
    </submittedName>
</protein>
<dbReference type="Gene3D" id="6.20.210.20">
    <property type="entry name" value="THAP domain"/>
    <property type="match status" value="1"/>
</dbReference>
<dbReference type="Proteomes" id="UP000478052">
    <property type="component" value="Unassembled WGS sequence"/>
</dbReference>
<evidence type="ECO:0000256" key="3">
    <source>
        <dbReference type="ARBA" id="ARBA00022771"/>
    </source>
</evidence>